<evidence type="ECO:0000313" key="3">
    <source>
        <dbReference type="Proteomes" id="UP001549920"/>
    </source>
</evidence>
<proteinExistence type="predicted"/>
<feature type="transmembrane region" description="Helical" evidence="1">
    <location>
        <begin position="21"/>
        <end position="47"/>
    </location>
</feature>
<sequence>MARMELPVLDKFCFIFDLKTGCICMGILNSILTFTLAIILITFAVDIKDASEAALRRDDGEVTMSSVVYTIVVLLVVLLFVKFVLDLVFVYAVYKEKCGLMKKYCIFWIVFLVLFIIGFLKSLFHMDAGNVIAQILFLAENFYYIVVIRSYLISINEDGVL</sequence>
<dbReference type="EMBL" id="JBEUOH010000015">
    <property type="protein sequence ID" value="KAL0878733.1"/>
    <property type="molecule type" value="Genomic_DNA"/>
</dbReference>
<keyword evidence="1" id="KW-1133">Transmembrane helix</keyword>
<accession>A0ABR3HQH7</accession>
<feature type="transmembrane region" description="Helical" evidence="1">
    <location>
        <begin position="106"/>
        <end position="125"/>
    </location>
</feature>
<reference evidence="2 3" key="1">
    <citation type="submission" date="2024-06" db="EMBL/GenBank/DDBJ databases">
        <title>A chromosome-level genome assembly of beet webworm, Loxostege sticticalis.</title>
        <authorList>
            <person name="Zhang Y."/>
        </authorList>
    </citation>
    <scope>NUCLEOTIDE SEQUENCE [LARGE SCALE GENOMIC DNA]</scope>
    <source>
        <strain evidence="2">AQ026</strain>
        <tissue evidence="2">Whole body</tissue>
    </source>
</reference>
<organism evidence="2 3">
    <name type="scientific">Loxostege sticticalis</name>
    <name type="common">Beet webworm moth</name>
    <dbReference type="NCBI Taxonomy" id="481309"/>
    <lineage>
        <taxon>Eukaryota</taxon>
        <taxon>Metazoa</taxon>
        <taxon>Ecdysozoa</taxon>
        <taxon>Arthropoda</taxon>
        <taxon>Hexapoda</taxon>
        <taxon>Insecta</taxon>
        <taxon>Pterygota</taxon>
        <taxon>Neoptera</taxon>
        <taxon>Endopterygota</taxon>
        <taxon>Lepidoptera</taxon>
        <taxon>Glossata</taxon>
        <taxon>Ditrysia</taxon>
        <taxon>Pyraloidea</taxon>
        <taxon>Crambidae</taxon>
        <taxon>Pyraustinae</taxon>
        <taxon>Loxostege</taxon>
    </lineage>
</organism>
<keyword evidence="1" id="KW-0812">Transmembrane</keyword>
<feature type="transmembrane region" description="Helical" evidence="1">
    <location>
        <begin position="67"/>
        <end position="94"/>
    </location>
</feature>
<feature type="transmembrane region" description="Helical" evidence="1">
    <location>
        <begin position="131"/>
        <end position="152"/>
    </location>
</feature>
<keyword evidence="1" id="KW-0472">Membrane</keyword>
<dbReference type="Proteomes" id="UP001549920">
    <property type="component" value="Unassembled WGS sequence"/>
</dbReference>
<comment type="caution">
    <text evidence="2">The sequence shown here is derived from an EMBL/GenBank/DDBJ whole genome shotgun (WGS) entry which is preliminary data.</text>
</comment>
<gene>
    <name evidence="2" type="ORF">ABMA27_003782</name>
</gene>
<evidence type="ECO:0000256" key="1">
    <source>
        <dbReference type="SAM" id="Phobius"/>
    </source>
</evidence>
<keyword evidence="3" id="KW-1185">Reference proteome</keyword>
<name>A0ABR3HQH7_LOXSC</name>
<evidence type="ECO:0000313" key="2">
    <source>
        <dbReference type="EMBL" id="KAL0878733.1"/>
    </source>
</evidence>
<protein>
    <submittedName>
        <fullName evidence="2">Uncharacterized protein</fullName>
    </submittedName>
</protein>